<dbReference type="Gene3D" id="1.10.860.10">
    <property type="entry name" value="DNAb Helicase, Chain A"/>
    <property type="match status" value="1"/>
</dbReference>
<evidence type="ECO:0000256" key="13">
    <source>
        <dbReference type="PIRNR" id="PIRNR002811"/>
    </source>
</evidence>
<dbReference type="InterPro" id="IPR050219">
    <property type="entry name" value="DnaG_primase"/>
</dbReference>
<evidence type="ECO:0000313" key="15">
    <source>
        <dbReference type="EMBL" id="MFC0179696.1"/>
    </source>
</evidence>
<evidence type="ECO:0000256" key="1">
    <source>
        <dbReference type="ARBA" id="ARBA00022478"/>
    </source>
</evidence>
<evidence type="ECO:0000256" key="3">
    <source>
        <dbReference type="ARBA" id="ARBA00022679"/>
    </source>
</evidence>
<dbReference type="Gene3D" id="1.20.50.20">
    <property type="entry name" value="DnaG, RNA polymerase domain, helical bundle"/>
    <property type="match status" value="1"/>
</dbReference>
<gene>
    <name evidence="12 15" type="primary">dnaG</name>
    <name evidence="15" type="ORF">ACFFIT_06290</name>
</gene>
<name>A0ABV6CDQ6_9GAMM</name>
<comment type="function">
    <text evidence="12 13">RNA polymerase that catalyzes the synthesis of short RNA molecules used as primers for DNA polymerase during DNA replication.</text>
</comment>
<dbReference type="InterPro" id="IPR006171">
    <property type="entry name" value="TOPRIM_dom"/>
</dbReference>
<dbReference type="SUPFAM" id="SSF117023">
    <property type="entry name" value="DNA primase DnaG, C-terminal domain"/>
    <property type="match status" value="1"/>
</dbReference>
<dbReference type="Pfam" id="PF10410">
    <property type="entry name" value="DnaB_bind"/>
    <property type="match status" value="1"/>
</dbReference>
<evidence type="ECO:0000256" key="6">
    <source>
        <dbReference type="ARBA" id="ARBA00022723"/>
    </source>
</evidence>
<evidence type="ECO:0000256" key="2">
    <source>
        <dbReference type="ARBA" id="ARBA00022515"/>
    </source>
</evidence>
<dbReference type="SMART" id="SM00400">
    <property type="entry name" value="ZnF_CHCC"/>
    <property type="match status" value="1"/>
</dbReference>
<evidence type="ECO:0000256" key="11">
    <source>
        <dbReference type="ARBA" id="ARBA00023163"/>
    </source>
</evidence>
<dbReference type="InterPro" id="IPR002694">
    <property type="entry name" value="Znf_CHC2"/>
</dbReference>
<dbReference type="PANTHER" id="PTHR30313:SF2">
    <property type="entry name" value="DNA PRIMASE"/>
    <property type="match status" value="1"/>
</dbReference>
<dbReference type="SUPFAM" id="SSF57783">
    <property type="entry name" value="Zinc beta-ribbon"/>
    <property type="match status" value="1"/>
</dbReference>
<dbReference type="Gene3D" id="3.90.980.10">
    <property type="entry name" value="DNA primase, catalytic core, N-terminal domain"/>
    <property type="match status" value="1"/>
</dbReference>
<comment type="subunit">
    <text evidence="12">Monomer. Interacts with DnaB.</text>
</comment>
<dbReference type="NCBIfam" id="TIGR01391">
    <property type="entry name" value="dnaG"/>
    <property type="match status" value="1"/>
</dbReference>
<dbReference type="SMART" id="SM00766">
    <property type="entry name" value="DnaG_DnaB_bind"/>
    <property type="match status" value="1"/>
</dbReference>
<evidence type="ECO:0000256" key="7">
    <source>
        <dbReference type="ARBA" id="ARBA00022771"/>
    </source>
</evidence>
<evidence type="ECO:0000256" key="4">
    <source>
        <dbReference type="ARBA" id="ARBA00022695"/>
    </source>
</evidence>
<evidence type="ECO:0000313" key="16">
    <source>
        <dbReference type="Proteomes" id="UP001589758"/>
    </source>
</evidence>
<dbReference type="InterPro" id="IPR006295">
    <property type="entry name" value="DNA_primase_DnaG"/>
</dbReference>
<dbReference type="EMBL" id="JBHLXE010000071">
    <property type="protein sequence ID" value="MFC0179696.1"/>
    <property type="molecule type" value="Genomic_DNA"/>
</dbReference>
<dbReference type="InterPro" id="IPR019475">
    <property type="entry name" value="DNA_primase_DnaB-bd"/>
</dbReference>
<dbReference type="InterPro" id="IPR013173">
    <property type="entry name" value="DNA_primase_DnaG_DnaB-bd_dom"/>
</dbReference>
<dbReference type="InterPro" id="IPR037068">
    <property type="entry name" value="DNA_primase_core_N_sf"/>
</dbReference>
<keyword evidence="1 12" id="KW-0240">DNA-directed RNA polymerase</keyword>
<dbReference type="InterPro" id="IPR030846">
    <property type="entry name" value="DnaG_bac"/>
</dbReference>
<dbReference type="Pfam" id="PF13155">
    <property type="entry name" value="Toprim_2"/>
    <property type="match status" value="1"/>
</dbReference>
<keyword evidence="2 12" id="KW-0639">Primosome</keyword>
<comment type="caution">
    <text evidence="15">The sequence shown here is derived from an EMBL/GenBank/DDBJ whole genome shotgun (WGS) entry which is preliminary data.</text>
</comment>
<evidence type="ECO:0000256" key="12">
    <source>
        <dbReference type="HAMAP-Rule" id="MF_00974"/>
    </source>
</evidence>
<dbReference type="PANTHER" id="PTHR30313">
    <property type="entry name" value="DNA PRIMASE"/>
    <property type="match status" value="1"/>
</dbReference>
<comment type="catalytic activity">
    <reaction evidence="12">
        <text>ssDNA + n NTP = ssDNA/pppN(pN)n-1 hybrid + (n-1) diphosphate.</text>
        <dbReference type="EC" id="2.7.7.101"/>
    </reaction>
</comment>
<keyword evidence="7 12" id="KW-0863">Zinc-finger</keyword>
<proteinExistence type="inferred from homology"/>
<evidence type="ECO:0000259" key="14">
    <source>
        <dbReference type="PROSITE" id="PS50880"/>
    </source>
</evidence>
<protein>
    <recommendedName>
        <fullName evidence="12 13">DNA primase</fullName>
        <ecNumber evidence="12">2.7.7.101</ecNumber>
    </recommendedName>
</protein>
<dbReference type="RefSeq" id="WP_385876800.1">
    <property type="nucleotide sequence ID" value="NZ_JBHLXE010000071.1"/>
</dbReference>
<dbReference type="Proteomes" id="UP001589758">
    <property type="component" value="Unassembled WGS sequence"/>
</dbReference>
<dbReference type="SUPFAM" id="SSF56731">
    <property type="entry name" value="DNA primase core"/>
    <property type="match status" value="1"/>
</dbReference>
<dbReference type="EC" id="2.7.7.101" evidence="12"/>
<feature type="domain" description="Toprim" evidence="14">
    <location>
        <begin position="257"/>
        <end position="339"/>
    </location>
</feature>
<comment type="domain">
    <text evidence="12">Contains an N-terminal zinc-binding domain, a central core domain that contains the primase activity, and a C-terminal DnaB-binding domain.</text>
</comment>
<evidence type="ECO:0000256" key="10">
    <source>
        <dbReference type="ARBA" id="ARBA00023125"/>
    </source>
</evidence>
<evidence type="ECO:0000256" key="5">
    <source>
        <dbReference type="ARBA" id="ARBA00022705"/>
    </source>
</evidence>
<sequence length="622" mass="70231">MSGRIPSDFISDLLARVDIVDVIDSRVKLKKRGNNHIACCPFHQEKTPSFSVSQSKQFFHCFGCGESGNAIGFLMKYDRLDFVDAIEELASSQGLDVPYESSNGKNRLQRDTKVNLYELMDKISQFYQIQLTYPTAEAANTYLNNRGVSSEIIAKYQIGFASKNSLINRIKDRAEQFETLSLLGMLGQNEDKKYYERFRDRIMFPIRDKRGRTIGFGGRVIENILPKYLNSPETVLFQKSKHLYGFYEAINSSPPPSKIIIVEGYMDVVALAQFGVINSVATLGTATSKEHLQLLFRSVDTVICCYDGDKAGRDAAYRALQAALPILEDGKQIQFTFLPEGEDPDTLVRKIGKTQFEQLLDDAMGYDEFLFETLIKDKELDNKQGITKLSAQAIPLIAQVPGITHQLLLKRQLGNRIGLRDSVQIEQLFHAYLVQQSRKPKHDRNQRADFNSKLAQPFTSLKTIPSNSKALTSGLSEKKNSPNLNILLMLLIQNPHLVDLVPSTEGLDENIFSDLAIFNYLIELSRSKNNLSTGQLLVLIESDEDLNSIPNLSEFVKKFAAIQHEILEEYIEDTFLESLANLYDELLEVRQDELISKSKLAGKLSLEEQQELQALTVALKKN</sequence>
<dbReference type="InterPro" id="IPR013264">
    <property type="entry name" value="DNAG_N"/>
</dbReference>
<evidence type="ECO:0000256" key="9">
    <source>
        <dbReference type="ARBA" id="ARBA00022842"/>
    </source>
</evidence>
<comment type="cofactor">
    <cofactor evidence="12 13">
        <name>Zn(2+)</name>
        <dbReference type="ChEBI" id="CHEBI:29105"/>
    </cofactor>
    <text evidence="12 13">Binds 1 zinc ion per monomer.</text>
</comment>
<keyword evidence="8 12" id="KW-0862">Zinc</keyword>
<dbReference type="Pfam" id="PF01807">
    <property type="entry name" value="Zn_ribbon_DnaG"/>
    <property type="match status" value="1"/>
</dbReference>
<accession>A0ABV6CDQ6</accession>
<dbReference type="Gene3D" id="3.90.580.10">
    <property type="entry name" value="Zinc finger, CHC2-type domain"/>
    <property type="match status" value="1"/>
</dbReference>
<dbReference type="SMART" id="SM00493">
    <property type="entry name" value="TOPRIM"/>
    <property type="match status" value="1"/>
</dbReference>
<keyword evidence="16" id="KW-1185">Reference proteome</keyword>
<keyword evidence="4 12" id="KW-0548">Nucleotidyltransferase</keyword>
<keyword evidence="11 12" id="KW-0804">Transcription</keyword>
<dbReference type="CDD" id="cd03364">
    <property type="entry name" value="TOPRIM_DnaG_primases"/>
    <property type="match status" value="1"/>
</dbReference>
<keyword evidence="9" id="KW-0460">Magnesium</keyword>
<dbReference type="PROSITE" id="PS50880">
    <property type="entry name" value="TOPRIM"/>
    <property type="match status" value="1"/>
</dbReference>
<evidence type="ECO:0000256" key="8">
    <source>
        <dbReference type="ARBA" id="ARBA00022833"/>
    </source>
</evidence>
<dbReference type="Gene3D" id="3.40.1360.10">
    <property type="match status" value="1"/>
</dbReference>
<keyword evidence="10 12" id="KW-0238">DNA-binding</keyword>
<organism evidence="15 16">
    <name type="scientific">Thorsellia kenyensis</name>
    <dbReference type="NCBI Taxonomy" id="1549888"/>
    <lineage>
        <taxon>Bacteria</taxon>
        <taxon>Pseudomonadati</taxon>
        <taxon>Pseudomonadota</taxon>
        <taxon>Gammaproteobacteria</taxon>
        <taxon>Enterobacterales</taxon>
        <taxon>Thorselliaceae</taxon>
        <taxon>Thorsellia</taxon>
    </lineage>
</organism>
<dbReference type="Pfam" id="PF08278">
    <property type="entry name" value="DnaG_DnaB_bind"/>
    <property type="match status" value="1"/>
</dbReference>
<reference evidence="15 16" key="1">
    <citation type="submission" date="2024-09" db="EMBL/GenBank/DDBJ databases">
        <authorList>
            <person name="Sun Q."/>
            <person name="Mori K."/>
        </authorList>
    </citation>
    <scope>NUCLEOTIDE SEQUENCE [LARGE SCALE GENOMIC DNA]</scope>
    <source>
        <strain evidence="15 16">CCM 8545</strain>
    </source>
</reference>
<keyword evidence="6 12" id="KW-0479">Metal-binding</keyword>
<feature type="zinc finger region" description="CHC2-type" evidence="12">
    <location>
        <begin position="40"/>
        <end position="64"/>
    </location>
</feature>
<keyword evidence="3 12" id="KW-0808">Transferase</keyword>
<dbReference type="HAMAP" id="MF_00974">
    <property type="entry name" value="DNA_primase_DnaG"/>
    <property type="match status" value="1"/>
</dbReference>
<dbReference type="PIRSF" id="PIRSF002811">
    <property type="entry name" value="DnaG"/>
    <property type="match status" value="1"/>
</dbReference>
<keyword evidence="5 12" id="KW-0235">DNA replication</keyword>
<dbReference type="InterPro" id="IPR016136">
    <property type="entry name" value="DNA_helicase_N/primase_C"/>
</dbReference>
<dbReference type="InterPro" id="IPR036977">
    <property type="entry name" value="DNA_primase_Znf_CHC2"/>
</dbReference>
<dbReference type="Pfam" id="PF08275">
    <property type="entry name" value="DNAG_N"/>
    <property type="match status" value="1"/>
</dbReference>
<comment type="similarity">
    <text evidence="12 13">Belongs to the DnaG primase family.</text>
</comment>
<dbReference type="InterPro" id="IPR034151">
    <property type="entry name" value="TOPRIM_DnaG_bac"/>
</dbReference>